<evidence type="ECO:0000313" key="1">
    <source>
        <dbReference type="EMBL" id="RPB10702.1"/>
    </source>
</evidence>
<keyword evidence="2" id="KW-1185">Reference proteome</keyword>
<name>A0A3N4KMY8_9PEZI</name>
<dbReference type="OrthoDB" id="10452184at2759"/>
<protein>
    <recommendedName>
        <fullName evidence="3">Up-regulated during septation protein 1 domain-containing protein</fullName>
    </recommendedName>
</protein>
<accession>A0A3N4KMY8</accession>
<dbReference type="EMBL" id="ML119141">
    <property type="protein sequence ID" value="RPB10702.1"/>
    <property type="molecule type" value="Genomic_DNA"/>
</dbReference>
<gene>
    <name evidence="1" type="ORF">P167DRAFT_576023</name>
</gene>
<evidence type="ECO:0008006" key="3">
    <source>
        <dbReference type="Google" id="ProtNLM"/>
    </source>
</evidence>
<proteinExistence type="predicted"/>
<organism evidence="1 2">
    <name type="scientific">Morchella conica CCBAS932</name>
    <dbReference type="NCBI Taxonomy" id="1392247"/>
    <lineage>
        <taxon>Eukaryota</taxon>
        <taxon>Fungi</taxon>
        <taxon>Dikarya</taxon>
        <taxon>Ascomycota</taxon>
        <taxon>Pezizomycotina</taxon>
        <taxon>Pezizomycetes</taxon>
        <taxon>Pezizales</taxon>
        <taxon>Morchellaceae</taxon>
        <taxon>Morchella</taxon>
    </lineage>
</organism>
<dbReference type="Proteomes" id="UP000277580">
    <property type="component" value="Unassembled WGS sequence"/>
</dbReference>
<sequence>MDSNSGRVFNLPQNSIPMVTTLSVPGSQQITARLHELRLMIDIHQDDQPTRKKTYKKQLERYREVRFELCRAANTSTKHSSLTPFQLSLKVKALAEKELALRELVVMVSENYQWMAEKIGVLKKEEYRLTKELEAINKKKEELRKPNMVIKLRAELLKRRSEELVLAAGAAEMEGIL</sequence>
<evidence type="ECO:0000313" key="2">
    <source>
        <dbReference type="Proteomes" id="UP000277580"/>
    </source>
</evidence>
<reference evidence="1 2" key="1">
    <citation type="journal article" date="2018" name="Nat. Ecol. Evol.">
        <title>Pezizomycetes genomes reveal the molecular basis of ectomycorrhizal truffle lifestyle.</title>
        <authorList>
            <person name="Murat C."/>
            <person name="Payen T."/>
            <person name="Noel B."/>
            <person name="Kuo A."/>
            <person name="Morin E."/>
            <person name="Chen J."/>
            <person name="Kohler A."/>
            <person name="Krizsan K."/>
            <person name="Balestrini R."/>
            <person name="Da Silva C."/>
            <person name="Montanini B."/>
            <person name="Hainaut M."/>
            <person name="Levati E."/>
            <person name="Barry K.W."/>
            <person name="Belfiori B."/>
            <person name="Cichocki N."/>
            <person name="Clum A."/>
            <person name="Dockter R.B."/>
            <person name="Fauchery L."/>
            <person name="Guy J."/>
            <person name="Iotti M."/>
            <person name="Le Tacon F."/>
            <person name="Lindquist E.A."/>
            <person name="Lipzen A."/>
            <person name="Malagnac F."/>
            <person name="Mello A."/>
            <person name="Molinier V."/>
            <person name="Miyauchi S."/>
            <person name="Poulain J."/>
            <person name="Riccioni C."/>
            <person name="Rubini A."/>
            <person name="Sitrit Y."/>
            <person name="Splivallo R."/>
            <person name="Traeger S."/>
            <person name="Wang M."/>
            <person name="Zifcakova L."/>
            <person name="Wipf D."/>
            <person name="Zambonelli A."/>
            <person name="Paolocci F."/>
            <person name="Nowrousian M."/>
            <person name="Ottonello S."/>
            <person name="Baldrian P."/>
            <person name="Spatafora J.W."/>
            <person name="Henrissat B."/>
            <person name="Nagy L.G."/>
            <person name="Aury J.M."/>
            <person name="Wincker P."/>
            <person name="Grigoriev I.V."/>
            <person name="Bonfante P."/>
            <person name="Martin F.M."/>
        </authorList>
    </citation>
    <scope>NUCLEOTIDE SEQUENCE [LARGE SCALE GENOMIC DNA]</scope>
    <source>
        <strain evidence="1 2">CCBAS932</strain>
    </source>
</reference>
<dbReference type="InParanoid" id="A0A3N4KMY8"/>
<dbReference type="AlphaFoldDB" id="A0A3N4KMY8"/>